<feature type="region of interest" description="Disordered" evidence="1">
    <location>
        <begin position="216"/>
        <end position="261"/>
    </location>
</feature>
<evidence type="ECO:0008006" key="4">
    <source>
        <dbReference type="Google" id="ProtNLM"/>
    </source>
</evidence>
<evidence type="ECO:0000313" key="3">
    <source>
        <dbReference type="Proteomes" id="UP001219355"/>
    </source>
</evidence>
<reference evidence="2" key="1">
    <citation type="submission" date="2023-03" db="EMBL/GenBank/DDBJ databases">
        <title>Emydomyces testavorans Genome Sequence.</title>
        <authorList>
            <person name="Hoyer L."/>
        </authorList>
    </citation>
    <scope>NUCLEOTIDE SEQUENCE</scope>
    <source>
        <strain evidence="2">16-2883</strain>
    </source>
</reference>
<dbReference type="PANTHER" id="PTHR31094">
    <property type="entry name" value="RIKEN CDNA 2310061I04 GENE"/>
    <property type="match status" value="1"/>
</dbReference>
<dbReference type="Pfam" id="PF17119">
    <property type="entry name" value="MMU163"/>
    <property type="match status" value="1"/>
</dbReference>
<dbReference type="InterPro" id="IPR018790">
    <property type="entry name" value="DUF2358"/>
</dbReference>
<proteinExistence type="predicted"/>
<feature type="region of interest" description="Disordered" evidence="1">
    <location>
        <begin position="30"/>
        <end position="71"/>
    </location>
</feature>
<gene>
    <name evidence="2" type="ORF">PRK78_007298</name>
</gene>
<dbReference type="PANTHER" id="PTHR31094:SF2">
    <property type="entry name" value="RIKEN CDNA 2310061I04 GENE"/>
    <property type="match status" value="1"/>
</dbReference>
<feature type="compositionally biased region" description="Polar residues" evidence="1">
    <location>
        <begin position="38"/>
        <end position="47"/>
    </location>
</feature>
<sequence>MPKPFSLPSVLPVSPRAPAATLIRHYSSSTIPAAPSPLQRTQIQAPNPSYPSIPRQSLVRRRPDHETSPEQWFTSARPVLMSRSDARALSRDTEQAEDHKPVDERILKLGKTLRVLTTHLPTLLVNPLPQEILSPNITLHLFPSTHPHLPTVKGRVAYRAALWTAPVAWGSVPIVGNVRLQIISERMVRGGAMSEFNRADSHGDEKLVVRWVTEGGASSTSSGLGKRAGTAGHASNGSNGGVKDSTGDSATSASSASNGTNRGLSALLGGEAPIFKLGKEEQFTGLFIFSFDEDGRIATHTIEHADENSGWDRTAKVVTLTDWLLGKARWGSREPSDPAPALAVETPVDRCEKLRFKGVSEEGTLSECASCYDKRCWST</sequence>
<accession>A0AAF0DNG4</accession>
<name>A0AAF0DNG4_9EURO</name>
<dbReference type="AlphaFoldDB" id="A0AAF0DNG4"/>
<organism evidence="2 3">
    <name type="scientific">Emydomyces testavorans</name>
    <dbReference type="NCBI Taxonomy" id="2070801"/>
    <lineage>
        <taxon>Eukaryota</taxon>
        <taxon>Fungi</taxon>
        <taxon>Dikarya</taxon>
        <taxon>Ascomycota</taxon>
        <taxon>Pezizomycotina</taxon>
        <taxon>Eurotiomycetes</taxon>
        <taxon>Eurotiomycetidae</taxon>
        <taxon>Onygenales</taxon>
        <taxon>Nannizziopsiaceae</taxon>
        <taxon>Emydomyces</taxon>
    </lineage>
</organism>
<dbReference type="EMBL" id="CP120631">
    <property type="protein sequence ID" value="WEW61802.1"/>
    <property type="molecule type" value="Genomic_DNA"/>
</dbReference>
<evidence type="ECO:0000256" key="1">
    <source>
        <dbReference type="SAM" id="MobiDB-lite"/>
    </source>
</evidence>
<keyword evidence="3" id="KW-1185">Reference proteome</keyword>
<feature type="compositionally biased region" description="Low complexity" evidence="1">
    <location>
        <begin position="247"/>
        <end position="261"/>
    </location>
</feature>
<dbReference type="InterPro" id="IPR031342">
    <property type="entry name" value="Mug163-like"/>
</dbReference>
<protein>
    <recommendedName>
        <fullName evidence="4">Chromosome transmission fidelity protein 4</fullName>
    </recommendedName>
</protein>
<evidence type="ECO:0000313" key="2">
    <source>
        <dbReference type="EMBL" id="WEW61802.1"/>
    </source>
</evidence>
<dbReference type="Proteomes" id="UP001219355">
    <property type="component" value="Chromosome 5"/>
</dbReference>